<sequence length="247" mass="28043">MLTDKQIKQLKEELFIQQKQLKETEEETTIEENNVRDNTGELSLYDNHPGDMGTELFEREKDLALSIHAETELDKVNKALQAIDDGTYGKCTECGQSIPFDRLEAIPYTTTCVEHSNEQILPGDRPVEEDIIQPAVDNSFAGRNKGNIRDYQDSFQEVAKYGTSETPSDFEGDYDNYNELYEDEIKDGFTEEYETFAATDISGKSREVVQTDEVKAYENKLDNSGTDTPFGDIPYKETDGYVDDTDS</sequence>
<evidence type="ECO:0000259" key="6">
    <source>
        <dbReference type="Pfam" id="PF01258"/>
    </source>
</evidence>
<dbReference type="Proteomes" id="UP000249134">
    <property type="component" value="Chromosome 1"/>
</dbReference>
<feature type="region of interest" description="Disordered" evidence="5">
    <location>
        <begin position="219"/>
        <end position="247"/>
    </location>
</feature>
<feature type="zinc finger region" description="dksA C4-type" evidence="4">
    <location>
        <begin position="91"/>
        <end position="115"/>
    </location>
</feature>
<gene>
    <name evidence="7" type="primary">yocK</name>
    <name evidence="7" type="ORF">NCTC4824_03201</name>
</gene>
<evidence type="ECO:0000313" key="8">
    <source>
        <dbReference type="Proteomes" id="UP000249134"/>
    </source>
</evidence>
<dbReference type="SUPFAM" id="SSF109635">
    <property type="entry name" value="DnaK suppressor protein DksA, alpha-hairpin domain"/>
    <property type="match status" value="1"/>
</dbReference>
<feature type="region of interest" description="Disordered" evidence="5">
    <location>
        <begin position="24"/>
        <end position="53"/>
    </location>
</feature>
<dbReference type="AlphaFoldDB" id="A0A2X4WUU8"/>
<dbReference type="InterPro" id="IPR037187">
    <property type="entry name" value="DnaK_N"/>
</dbReference>
<dbReference type="KEGG" id="blen:NCTC4824_03201"/>
<keyword evidence="3" id="KW-0862">Zinc</keyword>
<keyword evidence="2" id="KW-0863">Zinc-finger</keyword>
<dbReference type="Pfam" id="PF01258">
    <property type="entry name" value="zf-dskA_traR"/>
    <property type="match status" value="1"/>
</dbReference>
<evidence type="ECO:0000256" key="4">
    <source>
        <dbReference type="PROSITE-ProRule" id="PRU00510"/>
    </source>
</evidence>
<dbReference type="PANTHER" id="PTHR33823:SF4">
    <property type="entry name" value="GENERAL STRESS PROTEIN 16O"/>
    <property type="match status" value="1"/>
</dbReference>
<accession>A0A2X4WUU8</accession>
<protein>
    <submittedName>
        <fullName evidence="7">TraR/DksA family transcriptional regulator</fullName>
    </submittedName>
</protein>
<name>A0A2X4WUU8_LEDLE</name>
<dbReference type="SUPFAM" id="SSF57716">
    <property type="entry name" value="Glucocorticoid receptor-like (DNA-binding domain)"/>
    <property type="match status" value="1"/>
</dbReference>
<dbReference type="EMBL" id="LS483476">
    <property type="protein sequence ID" value="SQI61440.1"/>
    <property type="molecule type" value="Genomic_DNA"/>
</dbReference>
<evidence type="ECO:0000256" key="1">
    <source>
        <dbReference type="ARBA" id="ARBA00022723"/>
    </source>
</evidence>
<dbReference type="NCBIfam" id="TIGR02890">
    <property type="entry name" value="bacill_yteA"/>
    <property type="match status" value="1"/>
</dbReference>
<evidence type="ECO:0000256" key="2">
    <source>
        <dbReference type="ARBA" id="ARBA00022771"/>
    </source>
</evidence>
<reference evidence="7 8" key="1">
    <citation type="submission" date="2018-06" db="EMBL/GenBank/DDBJ databases">
        <authorList>
            <consortium name="Pathogen Informatics"/>
            <person name="Doyle S."/>
        </authorList>
    </citation>
    <scope>NUCLEOTIDE SEQUENCE [LARGE SCALE GENOMIC DNA]</scope>
    <source>
        <strain evidence="7 8">NCTC4824</strain>
    </source>
</reference>
<evidence type="ECO:0000256" key="3">
    <source>
        <dbReference type="ARBA" id="ARBA00022833"/>
    </source>
</evidence>
<evidence type="ECO:0000256" key="5">
    <source>
        <dbReference type="SAM" id="MobiDB-lite"/>
    </source>
</evidence>
<keyword evidence="8" id="KW-1185">Reference proteome</keyword>
<dbReference type="InterPro" id="IPR014240">
    <property type="entry name" value="YteA"/>
</dbReference>
<dbReference type="STRING" id="1348624.GCA_001591545_03680"/>
<evidence type="ECO:0000313" key="7">
    <source>
        <dbReference type="EMBL" id="SQI61440.1"/>
    </source>
</evidence>
<organism evidence="7 8">
    <name type="scientific">Lederbergia lenta</name>
    <name type="common">Bacillus lentus</name>
    <dbReference type="NCBI Taxonomy" id="1467"/>
    <lineage>
        <taxon>Bacteria</taxon>
        <taxon>Bacillati</taxon>
        <taxon>Bacillota</taxon>
        <taxon>Bacilli</taxon>
        <taxon>Bacillales</taxon>
        <taxon>Bacillaceae</taxon>
        <taxon>Lederbergia</taxon>
    </lineage>
</organism>
<proteinExistence type="predicted"/>
<dbReference type="PANTHER" id="PTHR33823">
    <property type="entry name" value="RNA POLYMERASE-BINDING TRANSCRIPTION FACTOR DKSA-RELATED"/>
    <property type="match status" value="1"/>
</dbReference>
<dbReference type="InterPro" id="IPR000962">
    <property type="entry name" value="Znf_DskA_TraR"/>
</dbReference>
<dbReference type="GO" id="GO:0008270">
    <property type="term" value="F:zinc ion binding"/>
    <property type="evidence" value="ECO:0007669"/>
    <property type="project" value="UniProtKB-KW"/>
</dbReference>
<dbReference type="Gene3D" id="1.20.120.910">
    <property type="entry name" value="DksA, coiled-coil domain"/>
    <property type="match status" value="1"/>
</dbReference>
<keyword evidence="1" id="KW-0479">Metal-binding</keyword>
<feature type="domain" description="Zinc finger DksA/TraR C4-type" evidence="6">
    <location>
        <begin position="86"/>
        <end position="114"/>
    </location>
</feature>
<dbReference type="PROSITE" id="PS51128">
    <property type="entry name" value="ZF_DKSA_2"/>
    <property type="match status" value="1"/>
</dbReference>
<dbReference type="RefSeq" id="WP_066145655.1">
    <property type="nucleotide sequence ID" value="NZ_CBCSGM010000008.1"/>
</dbReference>